<dbReference type="EMBL" id="MN740228">
    <property type="protein sequence ID" value="QHT94640.1"/>
    <property type="molecule type" value="Genomic_DNA"/>
</dbReference>
<feature type="compositionally biased region" description="Acidic residues" evidence="1">
    <location>
        <begin position="260"/>
        <end position="270"/>
    </location>
</feature>
<name>A0A6C0IPX1_9ZZZZ</name>
<organism evidence="2">
    <name type="scientific">viral metagenome</name>
    <dbReference type="NCBI Taxonomy" id="1070528"/>
    <lineage>
        <taxon>unclassified sequences</taxon>
        <taxon>metagenomes</taxon>
        <taxon>organismal metagenomes</taxon>
    </lineage>
</organism>
<sequence>MNGIYNTDSSFDFQGLHLAKPYQIPGGSFFIRISTDNNPLYIQPPKCTTKQGILKAGKKVYTDLVFTNEHSDFIEWMEKLEAHCQSMLYNNRNEWFEGEMEMHDIENYFTSPLKIYKSGKFYISRVNIATNLGRPTLKIYNEDEQLVNIDDVNEKMNIMSILEIRGIKCSATSFQIDIDVKQMMTLTPEKLFDKCLFTSAKSTPVSSIAPAISINPDQNAESSDIEDNAHQHDTTTSSSNDAEQIMSIDTTTSSSNDAESVSDNDAEEIIVNDTLPTSLEKDVDSHDDVVIEDGDQTLPADEEPIQEMILNEKHSDNVNTELIEKPLEEFGMQEVKLYLDEIPENNNFSIKNKNNVYYEMYKEAKRKAKVARDLALSSYLEAKRIKNVYMLDDASDSEDSDYDNLESNIE</sequence>
<reference evidence="2" key="1">
    <citation type="journal article" date="2020" name="Nature">
        <title>Giant virus diversity and host interactions through global metagenomics.</title>
        <authorList>
            <person name="Schulz F."/>
            <person name="Roux S."/>
            <person name="Paez-Espino D."/>
            <person name="Jungbluth S."/>
            <person name="Walsh D.A."/>
            <person name="Denef V.J."/>
            <person name="McMahon K.D."/>
            <person name="Konstantinidis K.T."/>
            <person name="Eloe-Fadrosh E.A."/>
            <person name="Kyrpides N.C."/>
            <person name="Woyke T."/>
        </authorList>
    </citation>
    <scope>NUCLEOTIDE SEQUENCE</scope>
    <source>
        <strain evidence="2">GVMAG-M-3300024261-26</strain>
    </source>
</reference>
<accession>A0A6C0IPX1</accession>
<feature type="region of interest" description="Disordered" evidence="1">
    <location>
        <begin position="209"/>
        <end position="283"/>
    </location>
</feature>
<feature type="compositionally biased region" description="Polar residues" evidence="1">
    <location>
        <begin position="234"/>
        <end position="259"/>
    </location>
</feature>
<evidence type="ECO:0000313" key="2">
    <source>
        <dbReference type="EMBL" id="QHT94640.1"/>
    </source>
</evidence>
<dbReference type="AlphaFoldDB" id="A0A6C0IPX1"/>
<protein>
    <submittedName>
        <fullName evidence="2">Uncharacterized protein</fullName>
    </submittedName>
</protein>
<proteinExistence type="predicted"/>
<evidence type="ECO:0000256" key="1">
    <source>
        <dbReference type="SAM" id="MobiDB-lite"/>
    </source>
</evidence>